<sequence>MRGPEGVFMDLATNPQDVKKFVEIIGDYMIEIGKR</sequence>
<gene>
    <name evidence="1" type="ORF">S01H4_24746</name>
</gene>
<protein>
    <submittedName>
        <fullName evidence="1">Uncharacterized protein</fullName>
    </submittedName>
</protein>
<comment type="caution">
    <text evidence="1">The sequence shown here is derived from an EMBL/GenBank/DDBJ whole genome shotgun (WGS) entry which is preliminary data.</text>
</comment>
<name>X1BUT0_9ZZZZ</name>
<dbReference type="AlphaFoldDB" id="X1BUT0"/>
<proteinExistence type="predicted"/>
<accession>X1BUT0</accession>
<feature type="non-terminal residue" evidence="1">
    <location>
        <position position="35"/>
    </location>
</feature>
<reference evidence="1" key="1">
    <citation type="journal article" date="2014" name="Front. Microbiol.">
        <title>High frequency of phylogenetically diverse reductive dehalogenase-homologous genes in deep subseafloor sedimentary metagenomes.</title>
        <authorList>
            <person name="Kawai M."/>
            <person name="Futagami T."/>
            <person name="Toyoda A."/>
            <person name="Takaki Y."/>
            <person name="Nishi S."/>
            <person name="Hori S."/>
            <person name="Arai W."/>
            <person name="Tsubouchi T."/>
            <person name="Morono Y."/>
            <person name="Uchiyama I."/>
            <person name="Ito T."/>
            <person name="Fujiyama A."/>
            <person name="Inagaki F."/>
            <person name="Takami H."/>
        </authorList>
    </citation>
    <scope>NUCLEOTIDE SEQUENCE</scope>
    <source>
        <strain evidence="1">Expedition CK06-06</strain>
    </source>
</reference>
<organism evidence="1">
    <name type="scientific">marine sediment metagenome</name>
    <dbReference type="NCBI Taxonomy" id="412755"/>
    <lineage>
        <taxon>unclassified sequences</taxon>
        <taxon>metagenomes</taxon>
        <taxon>ecological metagenomes</taxon>
    </lineage>
</organism>
<evidence type="ECO:0000313" key="1">
    <source>
        <dbReference type="EMBL" id="GAG87938.1"/>
    </source>
</evidence>
<dbReference type="EMBL" id="BART01011670">
    <property type="protein sequence ID" value="GAG87938.1"/>
    <property type="molecule type" value="Genomic_DNA"/>
</dbReference>